<sequence>MERETVTVRGALR</sequence>
<dbReference type="EMBL" id="GBRH01257162">
    <property type="protein sequence ID" value="JAD40733.1"/>
    <property type="molecule type" value="Transcribed_RNA"/>
</dbReference>
<protein>
    <submittedName>
        <fullName evidence="1">Uncharacterized protein</fullName>
    </submittedName>
</protein>
<evidence type="ECO:0000313" key="1">
    <source>
        <dbReference type="EMBL" id="JAD40733.1"/>
    </source>
</evidence>
<proteinExistence type="predicted"/>
<accession>A0A0A8ZST0</accession>
<reference evidence="1" key="1">
    <citation type="submission" date="2014-09" db="EMBL/GenBank/DDBJ databases">
        <authorList>
            <person name="Magalhaes I.L.F."/>
            <person name="Oliveira U."/>
            <person name="Santos F.R."/>
            <person name="Vidigal T.H.D.A."/>
            <person name="Brescovit A.D."/>
            <person name="Santos A.J."/>
        </authorList>
    </citation>
    <scope>NUCLEOTIDE SEQUENCE</scope>
    <source>
        <tissue evidence="1">Shoot tissue taken approximately 20 cm above the soil surface</tissue>
    </source>
</reference>
<reference evidence="1" key="2">
    <citation type="journal article" date="2015" name="Data Brief">
        <title>Shoot transcriptome of the giant reed, Arundo donax.</title>
        <authorList>
            <person name="Barrero R.A."/>
            <person name="Guerrero F.D."/>
            <person name="Moolhuijzen P."/>
            <person name="Goolsby J.A."/>
            <person name="Tidwell J."/>
            <person name="Bellgard S.E."/>
            <person name="Bellgard M.I."/>
        </authorList>
    </citation>
    <scope>NUCLEOTIDE SEQUENCE</scope>
    <source>
        <tissue evidence="1">Shoot tissue taken approximately 20 cm above the soil surface</tissue>
    </source>
</reference>
<organism evidence="1">
    <name type="scientific">Arundo donax</name>
    <name type="common">Giant reed</name>
    <name type="synonym">Donax arundinaceus</name>
    <dbReference type="NCBI Taxonomy" id="35708"/>
    <lineage>
        <taxon>Eukaryota</taxon>
        <taxon>Viridiplantae</taxon>
        <taxon>Streptophyta</taxon>
        <taxon>Embryophyta</taxon>
        <taxon>Tracheophyta</taxon>
        <taxon>Spermatophyta</taxon>
        <taxon>Magnoliopsida</taxon>
        <taxon>Liliopsida</taxon>
        <taxon>Poales</taxon>
        <taxon>Poaceae</taxon>
        <taxon>PACMAD clade</taxon>
        <taxon>Arundinoideae</taxon>
        <taxon>Arundineae</taxon>
        <taxon>Arundo</taxon>
    </lineage>
</organism>
<name>A0A0A8ZST0_ARUDO</name>